<evidence type="ECO:0000256" key="3">
    <source>
        <dbReference type="SAM" id="MobiDB-lite"/>
    </source>
</evidence>
<evidence type="ECO:0000256" key="1">
    <source>
        <dbReference type="ARBA" id="ARBA00004613"/>
    </source>
</evidence>
<feature type="region of interest" description="Disordered" evidence="3">
    <location>
        <begin position="1"/>
        <end position="34"/>
    </location>
</feature>
<dbReference type="SUPFAM" id="SSF51120">
    <property type="entry name" value="beta-Roll"/>
    <property type="match status" value="2"/>
</dbReference>
<dbReference type="Gene3D" id="2.150.10.10">
    <property type="entry name" value="Serralysin-like metalloprotease, C-terminal"/>
    <property type="match status" value="2"/>
</dbReference>
<evidence type="ECO:0000313" key="5">
    <source>
        <dbReference type="Proteomes" id="UP000184315"/>
    </source>
</evidence>
<dbReference type="PANTHER" id="PTHR38340:SF1">
    <property type="entry name" value="S-LAYER PROTEIN"/>
    <property type="match status" value="1"/>
</dbReference>
<gene>
    <name evidence="4" type="ORF">PL9214291423</name>
</gene>
<dbReference type="STRING" id="671072.PL9214291423"/>
<dbReference type="Proteomes" id="UP000184315">
    <property type="component" value="Unassembled WGS sequence"/>
</dbReference>
<accession>A0A1J1LI03</accession>
<evidence type="ECO:0000313" key="4">
    <source>
        <dbReference type="EMBL" id="CUR31830.1"/>
    </source>
</evidence>
<dbReference type="PANTHER" id="PTHR38340">
    <property type="entry name" value="S-LAYER PROTEIN"/>
    <property type="match status" value="1"/>
</dbReference>
<evidence type="ECO:0000256" key="2">
    <source>
        <dbReference type="ARBA" id="ARBA00022525"/>
    </source>
</evidence>
<evidence type="ECO:0008006" key="6">
    <source>
        <dbReference type="Google" id="ProtNLM"/>
    </source>
</evidence>
<dbReference type="InterPro" id="IPR018511">
    <property type="entry name" value="Hemolysin-typ_Ca-bd_CS"/>
</dbReference>
<dbReference type="AlphaFoldDB" id="A0A1J1LI03"/>
<dbReference type="PRINTS" id="PR00313">
    <property type="entry name" value="CABNDNGRPT"/>
</dbReference>
<feature type="compositionally biased region" description="Polar residues" evidence="3">
    <location>
        <begin position="22"/>
        <end position="34"/>
    </location>
</feature>
<dbReference type="RefSeq" id="WP_072718609.1">
    <property type="nucleotide sequence ID" value="NZ_LN889782.1"/>
</dbReference>
<dbReference type="InterPro" id="IPR050557">
    <property type="entry name" value="RTX_toxin/Mannuronan_C5-epim"/>
</dbReference>
<proteinExistence type="predicted"/>
<dbReference type="Pfam" id="PF00353">
    <property type="entry name" value="HemolysinCabind"/>
    <property type="match status" value="2"/>
</dbReference>
<dbReference type="InterPro" id="IPR011049">
    <property type="entry name" value="Serralysin-like_metalloprot_C"/>
</dbReference>
<dbReference type="PROSITE" id="PS00330">
    <property type="entry name" value="HEMOLYSIN_CALCIUM"/>
    <property type="match status" value="1"/>
</dbReference>
<name>A0A1J1LI03_9CYAN</name>
<keyword evidence="5" id="KW-1185">Reference proteome</keyword>
<sequence length="310" mass="32334">MEPISQSVNLPQPRHAGEDHTTTGQSSNMTVISQPLTPSDLLSGLFLLTENDDSVEIAPGVLGVNPVAISKYPNGLAALGGNDSVRGSIDSERIVGNQGQDTLDGQGGDDTLRGGQDFDILYGGAGNDWLNGNLGDDYLYGNEGNDFLRGGQGNDALVGEAGNDTLVGDLGVDRLWGGDGKDVFVLRKETATSPAEDCGCSGIENLDTITSDFILDYNAAQGDVIGLTAGLTVNDIVLTQQTLTYGDLRDYQSSGPFPPGDIRTLDFQIETASVTVITIANTGNILGLVKGVAPTQLQFVSVDNNILGQG</sequence>
<comment type="subcellular location">
    <subcellularLocation>
        <location evidence="1">Secreted</location>
    </subcellularLocation>
</comment>
<dbReference type="EMBL" id="CZDF01000132">
    <property type="protein sequence ID" value="CUR31830.1"/>
    <property type="molecule type" value="Genomic_DNA"/>
</dbReference>
<keyword evidence="2" id="KW-0964">Secreted</keyword>
<reference evidence="5" key="1">
    <citation type="submission" date="2015-10" db="EMBL/GenBank/DDBJ databases">
        <authorList>
            <person name="Regsiter A."/>
            <person name="william w."/>
        </authorList>
    </citation>
    <scope>NUCLEOTIDE SEQUENCE [LARGE SCALE GENOMIC DNA]</scope>
</reference>
<dbReference type="GO" id="GO:0005576">
    <property type="term" value="C:extracellular region"/>
    <property type="evidence" value="ECO:0007669"/>
    <property type="project" value="UniProtKB-SubCell"/>
</dbReference>
<organism evidence="4 5">
    <name type="scientific">Planktothrix tepida PCC 9214</name>
    <dbReference type="NCBI Taxonomy" id="671072"/>
    <lineage>
        <taxon>Bacteria</taxon>
        <taxon>Bacillati</taxon>
        <taxon>Cyanobacteriota</taxon>
        <taxon>Cyanophyceae</taxon>
        <taxon>Oscillatoriophycideae</taxon>
        <taxon>Oscillatoriales</taxon>
        <taxon>Microcoleaceae</taxon>
        <taxon>Planktothrix</taxon>
    </lineage>
</organism>
<dbReference type="InterPro" id="IPR001343">
    <property type="entry name" value="Hemolysn_Ca-bd"/>
</dbReference>
<feature type="compositionally biased region" description="Polar residues" evidence="3">
    <location>
        <begin position="1"/>
        <end position="10"/>
    </location>
</feature>
<dbReference type="GO" id="GO:0005509">
    <property type="term" value="F:calcium ion binding"/>
    <property type="evidence" value="ECO:0007669"/>
    <property type="project" value="InterPro"/>
</dbReference>
<protein>
    <recommendedName>
        <fullName evidence="6">Hemolysin-type calcium-binding region</fullName>
    </recommendedName>
</protein>